<dbReference type="EMBL" id="JAQQWE010000006">
    <property type="protein sequence ID" value="KAK7949035.1"/>
    <property type="molecule type" value="Genomic_DNA"/>
</dbReference>
<accession>A0ABR1Q946</accession>
<name>A0ABR1Q946_9PEZI</name>
<dbReference type="Proteomes" id="UP001391051">
    <property type="component" value="Unassembled WGS sequence"/>
</dbReference>
<keyword evidence="1" id="KW-0539">Nucleus</keyword>
<feature type="compositionally biased region" description="Basic and acidic residues" evidence="2">
    <location>
        <begin position="461"/>
        <end position="478"/>
    </location>
</feature>
<dbReference type="RefSeq" id="XP_066698541.1">
    <property type="nucleotide sequence ID" value="XM_066846143.1"/>
</dbReference>
<dbReference type="SUPFAM" id="SSF57701">
    <property type="entry name" value="Zn2/Cys6 DNA-binding domain"/>
    <property type="match status" value="1"/>
</dbReference>
<sequence>MLGVDSISEWRQSVIQEAGEPECAEPPLLANLYAACNQLYSNVIISLSKQSSIQPPVLTSLQRSHDYLRLWANGYRVNEGRLDNLLYRSRRARRGTFRLLTSVSRTLTKKPLPLVNQDADEDQQFKLYSSSGDVGEALDRLRTFIEQDTGDSDSETSSDTSSEASSDGNVDLSEVAEDLKTDAQCLLDHGYRFGEQALGHVSTSPRPTAVPVNAAPPDPLRLIFTDRIRRRYPSCQPDLVDLLGQAQHERVNRCQETRDRNRQVRMTSAVSTDKPASTIFRDSALGSSVPTASRYAETVVSYAGGEGGSVRVPPLPEGATRGRPFECIGCEKMVVMMNRSEWKHGNTFFSKVQWEHHITFEHGDSIPWERSRCPICLEDTPEGTPNASKHLAGHLEQIALTCLPASPNPVKEADSVSSHRSSLSVISSATIKSVSIEPQRGLHQQQAQKQPPEPETNRGVPEAHDADKSIFQQIRRENLPTVGTLARGDQENKPQAETGPPTQPRPCLNCRSARVECVTTDGSITCRSCTKQSKECIFKVPEANMASPKQTTKAPQNFPPVYVGIKNPIWFCVSSAIPW</sequence>
<evidence type="ECO:0000313" key="3">
    <source>
        <dbReference type="EMBL" id="KAK7949035.1"/>
    </source>
</evidence>
<dbReference type="InterPro" id="IPR036864">
    <property type="entry name" value="Zn2-C6_fun-type_DNA-bd_sf"/>
</dbReference>
<evidence type="ECO:0000313" key="4">
    <source>
        <dbReference type="Proteomes" id="UP001391051"/>
    </source>
</evidence>
<organism evidence="3 4">
    <name type="scientific">Apiospora aurea</name>
    <dbReference type="NCBI Taxonomy" id="335848"/>
    <lineage>
        <taxon>Eukaryota</taxon>
        <taxon>Fungi</taxon>
        <taxon>Dikarya</taxon>
        <taxon>Ascomycota</taxon>
        <taxon>Pezizomycotina</taxon>
        <taxon>Sordariomycetes</taxon>
        <taxon>Xylariomycetidae</taxon>
        <taxon>Amphisphaeriales</taxon>
        <taxon>Apiosporaceae</taxon>
        <taxon>Apiospora</taxon>
    </lineage>
</organism>
<reference evidence="3 4" key="1">
    <citation type="submission" date="2023-01" db="EMBL/GenBank/DDBJ databases">
        <title>Analysis of 21 Apiospora genomes using comparative genomics revels a genus with tremendous synthesis potential of carbohydrate active enzymes and secondary metabolites.</title>
        <authorList>
            <person name="Sorensen T."/>
        </authorList>
    </citation>
    <scope>NUCLEOTIDE SEQUENCE [LARGE SCALE GENOMIC DNA]</scope>
    <source>
        <strain evidence="3 4">CBS 24483</strain>
    </source>
</reference>
<evidence type="ECO:0000256" key="1">
    <source>
        <dbReference type="ARBA" id="ARBA00023242"/>
    </source>
</evidence>
<dbReference type="PANTHER" id="PTHR35391:SF5">
    <property type="entry name" value="DUF6590 DOMAIN-CONTAINING PROTEIN"/>
    <property type="match status" value="1"/>
</dbReference>
<comment type="caution">
    <text evidence="3">The sequence shown here is derived from an EMBL/GenBank/DDBJ whole genome shotgun (WGS) entry which is preliminary data.</text>
</comment>
<proteinExistence type="predicted"/>
<evidence type="ECO:0000256" key="2">
    <source>
        <dbReference type="SAM" id="MobiDB-lite"/>
    </source>
</evidence>
<dbReference type="GeneID" id="92079205"/>
<dbReference type="PANTHER" id="PTHR35391">
    <property type="entry name" value="C2H2-TYPE DOMAIN-CONTAINING PROTEIN-RELATED"/>
    <property type="match status" value="1"/>
</dbReference>
<feature type="compositionally biased region" description="Low complexity" evidence="2">
    <location>
        <begin position="157"/>
        <end position="168"/>
    </location>
</feature>
<feature type="region of interest" description="Disordered" evidence="2">
    <location>
        <begin position="147"/>
        <end position="170"/>
    </location>
</feature>
<evidence type="ECO:0008006" key="5">
    <source>
        <dbReference type="Google" id="ProtNLM"/>
    </source>
</evidence>
<protein>
    <recommendedName>
        <fullName evidence="5">Zn(2)-C6 fungal-type domain-containing protein</fullName>
    </recommendedName>
</protein>
<dbReference type="InterPro" id="IPR001138">
    <property type="entry name" value="Zn2Cys6_DnaBD"/>
</dbReference>
<dbReference type="CDD" id="cd00067">
    <property type="entry name" value="GAL4"/>
    <property type="match status" value="1"/>
</dbReference>
<gene>
    <name evidence="3" type="ORF">PG986_009921</name>
</gene>
<keyword evidence="4" id="KW-1185">Reference proteome</keyword>
<feature type="region of interest" description="Disordered" evidence="2">
    <location>
        <begin position="436"/>
        <end position="505"/>
    </location>
</feature>